<comment type="caution">
    <text evidence="1">The sequence shown here is derived from an EMBL/GenBank/DDBJ whole genome shotgun (WGS) entry which is preliminary data.</text>
</comment>
<dbReference type="OrthoDB" id="46913at2759"/>
<evidence type="ECO:0000313" key="2">
    <source>
        <dbReference type="Proteomes" id="UP000299102"/>
    </source>
</evidence>
<name>A0A4C1YAY1_EUMVA</name>
<organism evidence="1 2">
    <name type="scientific">Eumeta variegata</name>
    <name type="common">Bagworm moth</name>
    <name type="synonym">Eumeta japonica</name>
    <dbReference type="NCBI Taxonomy" id="151549"/>
    <lineage>
        <taxon>Eukaryota</taxon>
        <taxon>Metazoa</taxon>
        <taxon>Ecdysozoa</taxon>
        <taxon>Arthropoda</taxon>
        <taxon>Hexapoda</taxon>
        <taxon>Insecta</taxon>
        <taxon>Pterygota</taxon>
        <taxon>Neoptera</taxon>
        <taxon>Endopterygota</taxon>
        <taxon>Lepidoptera</taxon>
        <taxon>Glossata</taxon>
        <taxon>Ditrysia</taxon>
        <taxon>Tineoidea</taxon>
        <taxon>Psychidae</taxon>
        <taxon>Oiketicinae</taxon>
        <taxon>Eumeta</taxon>
    </lineage>
</organism>
<gene>
    <name evidence="1" type="ORF">EVAR_53900_1</name>
</gene>
<evidence type="ECO:0000313" key="1">
    <source>
        <dbReference type="EMBL" id="GBP73471.1"/>
    </source>
</evidence>
<reference evidence="1 2" key="1">
    <citation type="journal article" date="2019" name="Commun. Biol.">
        <title>The bagworm genome reveals a unique fibroin gene that provides high tensile strength.</title>
        <authorList>
            <person name="Kono N."/>
            <person name="Nakamura H."/>
            <person name="Ohtoshi R."/>
            <person name="Tomita M."/>
            <person name="Numata K."/>
            <person name="Arakawa K."/>
        </authorList>
    </citation>
    <scope>NUCLEOTIDE SEQUENCE [LARGE SCALE GENOMIC DNA]</scope>
</reference>
<dbReference type="EMBL" id="BGZK01001174">
    <property type="protein sequence ID" value="GBP73471.1"/>
    <property type="molecule type" value="Genomic_DNA"/>
</dbReference>
<keyword evidence="2" id="KW-1185">Reference proteome</keyword>
<proteinExistence type="predicted"/>
<sequence length="137" mass="15327">MVNKINDSVKKRAMKENVGKTKVMDFERDENTTECDILIDGEPKPSRSCPGRLSRFMVAVADRIAVWIEGMVYKANAMSEDDDVEVKACGDARADDGRPAVPCRGDGRSQLRESDIVDVPGLRNTSVERMSRRFCRS</sequence>
<dbReference type="AlphaFoldDB" id="A0A4C1YAY1"/>
<accession>A0A4C1YAY1</accession>
<dbReference type="Proteomes" id="UP000299102">
    <property type="component" value="Unassembled WGS sequence"/>
</dbReference>
<protein>
    <submittedName>
        <fullName evidence="1">Uncharacterized protein</fullName>
    </submittedName>
</protein>